<feature type="domain" description="Protein DA1-like" evidence="1">
    <location>
        <begin position="47"/>
        <end position="100"/>
    </location>
</feature>
<reference evidence="2 3" key="1">
    <citation type="submission" date="2016-03" db="EMBL/GenBank/DDBJ databases">
        <title>Genome sequence of Rhodococcus kyotonensis KB10.</title>
        <authorList>
            <person name="Jeong H."/>
            <person name="Hong C.E."/>
            <person name="Jo S.H."/>
            <person name="Park J.M."/>
        </authorList>
    </citation>
    <scope>NUCLEOTIDE SEQUENCE [LARGE SCALE GENOMIC DNA]</scope>
    <source>
        <strain evidence="2 3">KB10</strain>
    </source>
</reference>
<name>A0A177Y885_9NOCA</name>
<proteinExistence type="predicted"/>
<keyword evidence="3" id="KW-1185">Reference proteome</keyword>
<dbReference type="EMBL" id="LVHI01000037">
    <property type="protein sequence ID" value="OAK51732.1"/>
    <property type="molecule type" value="Genomic_DNA"/>
</dbReference>
<sequence>MRFGVKGLAVDLVPLSRPEHGLSDTIMGMTHSSFDGARWDHRVKISKYVPEFLFGAVLAHELGHVWIANSRFEIAPTHEQSEGICELFAHIWLLASGFDAQTERWVAQTVKRRDAYGKGYRWAASAFGVHRSPSVQANIADHFGAKGRNKPR</sequence>
<dbReference type="Proteomes" id="UP000077519">
    <property type="component" value="Unassembled WGS sequence"/>
</dbReference>
<evidence type="ECO:0000313" key="2">
    <source>
        <dbReference type="EMBL" id="OAK51732.1"/>
    </source>
</evidence>
<accession>A0A177Y885</accession>
<comment type="caution">
    <text evidence="2">The sequence shown here is derived from an EMBL/GenBank/DDBJ whole genome shotgun (WGS) entry which is preliminary data.</text>
</comment>
<dbReference type="AlphaFoldDB" id="A0A177Y885"/>
<organism evidence="2 3">
    <name type="scientific">Rhodococcoides kyotonense</name>
    <dbReference type="NCBI Taxonomy" id="398843"/>
    <lineage>
        <taxon>Bacteria</taxon>
        <taxon>Bacillati</taxon>
        <taxon>Actinomycetota</taxon>
        <taxon>Actinomycetes</taxon>
        <taxon>Mycobacteriales</taxon>
        <taxon>Nocardiaceae</taxon>
        <taxon>Rhodococcoides</taxon>
    </lineage>
</organism>
<dbReference type="Pfam" id="PF12315">
    <property type="entry name" value="DA1-like"/>
    <property type="match status" value="1"/>
</dbReference>
<evidence type="ECO:0000313" key="3">
    <source>
        <dbReference type="Proteomes" id="UP000077519"/>
    </source>
</evidence>
<protein>
    <recommendedName>
        <fullName evidence="1">Protein DA1-like domain-containing protein</fullName>
    </recommendedName>
</protein>
<gene>
    <name evidence="2" type="ORF">A3K89_10665</name>
</gene>
<evidence type="ECO:0000259" key="1">
    <source>
        <dbReference type="Pfam" id="PF12315"/>
    </source>
</evidence>
<dbReference type="InterPro" id="IPR022087">
    <property type="entry name" value="DA1-like_dom"/>
</dbReference>